<dbReference type="AlphaFoldDB" id="A0A7D5XJB8"/>
<keyword evidence="1" id="KW-1133">Transmembrane helix</keyword>
<organism evidence="2 3">
    <name type="scientific">Fermentimicrarchaeum limneticum</name>
    <dbReference type="NCBI Taxonomy" id="2795018"/>
    <lineage>
        <taxon>Archaea</taxon>
        <taxon>Candidatus Micrarchaeota</taxon>
        <taxon>Candidatus Fermentimicrarchaeales</taxon>
        <taxon>Candidatus Fermentimicrarchaeaceae</taxon>
        <taxon>Candidatus Fermentimicrarchaeum</taxon>
    </lineage>
</organism>
<sequence length="153" mass="16337">MVIRLKGQTALEYLITYGWALVALSVIIMLLFYLGIFNPTAWVPVRNEAIGLSVFGITDFTVKGDGSMTLYLVNNAQSSVNLTDIKIQDSSLVGSTPALSIVMSPGANLTISGVSTITGARGDAFYNNKIEFNYTIIGGASHIDSGIIRGKID</sequence>
<accession>A0A7D5XJB8</accession>
<keyword evidence="1" id="KW-0812">Transmembrane</keyword>
<evidence type="ECO:0000313" key="2">
    <source>
        <dbReference type="EMBL" id="QLJ52429.1"/>
    </source>
</evidence>
<evidence type="ECO:0000313" key="3">
    <source>
        <dbReference type="Proteomes" id="UP000510821"/>
    </source>
</evidence>
<gene>
    <name evidence="2" type="ORF">Sv326_0254</name>
</gene>
<proteinExistence type="predicted"/>
<name>A0A7D5XJB8_FERL1</name>
<dbReference type="KEGG" id="flt:Sv326_0254"/>
<keyword evidence="1" id="KW-0472">Membrane</keyword>
<feature type="transmembrane region" description="Helical" evidence="1">
    <location>
        <begin position="14"/>
        <end position="36"/>
    </location>
</feature>
<reference evidence="3" key="1">
    <citation type="submission" date="2020-07" db="EMBL/GenBank/DDBJ databases">
        <title>Metabolic diversity and evolutionary history of the archaeal phylum ###Micrarchaeota### uncovered from a freshwater lake metagenome.</title>
        <authorList>
            <person name="Kadnikov V.V."/>
            <person name="Savvichev A.S."/>
            <person name="Mardanov A.V."/>
            <person name="Beletsky A.V."/>
            <person name="Chupakov A.V."/>
            <person name="Kokryatskaya N.M."/>
            <person name="Pimenov N.V."/>
            <person name="Ravin N.V."/>
        </authorList>
    </citation>
    <scope>NUCLEOTIDE SEQUENCE [LARGE SCALE GENOMIC DNA]</scope>
</reference>
<dbReference type="Proteomes" id="UP000510821">
    <property type="component" value="Chromosome"/>
</dbReference>
<protein>
    <submittedName>
        <fullName evidence="2">Uncharacterized protein</fullName>
    </submittedName>
</protein>
<dbReference type="EMBL" id="CP058998">
    <property type="protein sequence ID" value="QLJ52429.1"/>
    <property type="molecule type" value="Genomic_DNA"/>
</dbReference>
<evidence type="ECO:0000256" key="1">
    <source>
        <dbReference type="SAM" id="Phobius"/>
    </source>
</evidence>